<dbReference type="NCBIfam" id="TIGR00208">
    <property type="entry name" value="fliS"/>
    <property type="match status" value="1"/>
</dbReference>
<protein>
    <submittedName>
        <fullName evidence="6">Flagellar export chaperone FliS</fullName>
    </submittedName>
</protein>
<name>A0A4P6URV7_9BACL</name>
<dbReference type="RefSeq" id="WP_208651744.1">
    <property type="nucleotide sequence ID" value="NZ_CP036528.1"/>
</dbReference>
<evidence type="ECO:0000313" key="7">
    <source>
        <dbReference type="Proteomes" id="UP000291151"/>
    </source>
</evidence>
<dbReference type="AlphaFoldDB" id="A0A4P6URV7"/>
<keyword evidence="6" id="KW-0966">Cell projection</keyword>
<comment type="subcellular location">
    <subcellularLocation>
        <location evidence="1">Cytoplasm</location>
        <location evidence="1">Cytosol</location>
    </subcellularLocation>
</comment>
<dbReference type="InterPro" id="IPR036584">
    <property type="entry name" value="FliS_sf"/>
</dbReference>
<dbReference type="PANTHER" id="PTHR34773">
    <property type="entry name" value="FLAGELLAR SECRETION CHAPERONE FLIS"/>
    <property type="match status" value="1"/>
</dbReference>
<dbReference type="Proteomes" id="UP000291151">
    <property type="component" value="Chromosome"/>
</dbReference>
<evidence type="ECO:0000256" key="5">
    <source>
        <dbReference type="ARBA" id="ARBA00023186"/>
    </source>
</evidence>
<dbReference type="InterPro" id="IPR003713">
    <property type="entry name" value="FliS"/>
</dbReference>
<keyword evidence="4" id="KW-1005">Bacterial flagellum biogenesis</keyword>
<evidence type="ECO:0000256" key="4">
    <source>
        <dbReference type="ARBA" id="ARBA00022795"/>
    </source>
</evidence>
<dbReference type="Pfam" id="PF02561">
    <property type="entry name" value="FliS"/>
    <property type="match status" value="1"/>
</dbReference>
<keyword evidence="5" id="KW-0143">Chaperone</keyword>
<dbReference type="GO" id="GO:0071973">
    <property type="term" value="P:bacterial-type flagellum-dependent cell motility"/>
    <property type="evidence" value="ECO:0007669"/>
    <property type="project" value="TreeGrafter"/>
</dbReference>
<evidence type="ECO:0000256" key="1">
    <source>
        <dbReference type="ARBA" id="ARBA00004514"/>
    </source>
</evidence>
<dbReference type="PANTHER" id="PTHR34773:SF1">
    <property type="entry name" value="FLAGELLAR SECRETION CHAPERONE FLIS"/>
    <property type="match status" value="1"/>
</dbReference>
<keyword evidence="3" id="KW-0963">Cytoplasm</keyword>
<reference evidence="6 7" key="1">
    <citation type="submission" date="2019-02" db="EMBL/GenBank/DDBJ databases">
        <title>Ureibacillus thermophilus.</title>
        <authorList>
            <person name="Sunny J.S."/>
            <person name="Natarajan A."/>
            <person name="Saleena L.M."/>
        </authorList>
    </citation>
    <scope>NUCLEOTIDE SEQUENCE [LARGE SCALE GENOMIC DNA]</scope>
    <source>
        <strain evidence="6 7">LM102</strain>
    </source>
</reference>
<proteinExistence type="inferred from homology"/>
<keyword evidence="7" id="KW-1185">Reference proteome</keyword>
<evidence type="ECO:0000256" key="3">
    <source>
        <dbReference type="ARBA" id="ARBA00022490"/>
    </source>
</evidence>
<comment type="similarity">
    <text evidence="2">Belongs to the FliS family.</text>
</comment>
<sequence length="132" mass="15276">MQKKSAHLAYQTSSISTLSPSEVTLRLLKLCLGCLKESKHMIEVNDIEGRNRKLKKAQDIIMELMNLLDLEQEASKALLTLYEYLHHSLVEANIHKDIYKITEVEKHLKKLQKAMEEAIKLKRAKMSFNDII</sequence>
<dbReference type="GO" id="GO:0005829">
    <property type="term" value="C:cytosol"/>
    <property type="evidence" value="ECO:0007669"/>
    <property type="project" value="UniProtKB-SubCell"/>
</dbReference>
<dbReference type="SUPFAM" id="SSF101116">
    <property type="entry name" value="Flagellar export chaperone FliS"/>
    <property type="match status" value="1"/>
</dbReference>
<gene>
    <name evidence="6" type="primary">fliS</name>
    <name evidence="6" type="ORF">DKZ56_05505</name>
</gene>
<accession>A0A4P6URV7</accession>
<keyword evidence="6" id="KW-0282">Flagellum</keyword>
<evidence type="ECO:0000256" key="2">
    <source>
        <dbReference type="ARBA" id="ARBA00008787"/>
    </source>
</evidence>
<keyword evidence="6" id="KW-0969">Cilium</keyword>
<dbReference type="KEGG" id="uth:DKZ56_05505"/>
<dbReference type="GO" id="GO:0044780">
    <property type="term" value="P:bacterial-type flagellum assembly"/>
    <property type="evidence" value="ECO:0007669"/>
    <property type="project" value="InterPro"/>
</dbReference>
<dbReference type="EMBL" id="CP036528">
    <property type="protein sequence ID" value="QBK25357.1"/>
    <property type="molecule type" value="Genomic_DNA"/>
</dbReference>
<organism evidence="6 7">
    <name type="scientific">Ureibacillus thermophilus</name>
    <dbReference type="NCBI Taxonomy" id="367743"/>
    <lineage>
        <taxon>Bacteria</taxon>
        <taxon>Bacillati</taxon>
        <taxon>Bacillota</taxon>
        <taxon>Bacilli</taxon>
        <taxon>Bacillales</taxon>
        <taxon>Caryophanaceae</taxon>
        <taxon>Ureibacillus</taxon>
    </lineage>
</organism>
<dbReference type="Gene3D" id="1.20.120.340">
    <property type="entry name" value="Flagellar protein FliS"/>
    <property type="match status" value="1"/>
</dbReference>
<evidence type="ECO:0000313" key="6">
    <source>
        <dbReference type="EMBL" id="QBK25357.1"/>
    </source>
</evidence>